<dbReference type="AlphaFoldDB" id="A0A0F9HXW7"/>
<accession>A0A0F9HXW7</accession>
<sequence>MEPFLVYTIICVASAGGCADYAPRKPWIFRSQKDCTIFAGKFYMAVVKDLEEKGQIVVDGKTFCLRFKETKET</sequence>
<reference evidence="1" key="1">
    <citation type="journal article" date="2015" name="Nature">
        <title>Complex archaea that bridge the gap between prokaryotes and eukaryotes.</title>
        <authorList>
            <person name="Spang A."/>
            <person name="Saw J.H."/>
            <person name="Jorgensen S.L."/>
            <person name="Zaremba-Niedzwiedzka K."/>
            <person name="Martijn J."/>
            <person name="Lind A.E."/>
            <person name="van Eijk R."/>
            <person name="Schleper C."/>
            <person name="Guy L."/>
            <person name="Ettema T.J."/>
        </authorList>
    </citation>
    <scope>NUCLEOTIDE SEQUENCE</scope>
</reference>
<organism evidence="1">
    <name type="scientific">marine sediment metagenome</name>
    <dbReference type="NCBI Taxonomy" id="412755"/>
    <lineage>
        <taxon>unclassified sequences</taxon>
        <taxon>metagenomes</taxon>
        <taxon>ecological metagenomes</taxon>
    </lineage>
</organism>
<name>A0A0F9HXW7_9ZZZZ</name>
<gene>
    <name evidence="1" type="ORF">LCGC14_1729240</name>
</gene>
<protein>
    <submittedName>
        <fullName evidence="1">Uncharacterized protein</fullName>
    </submittedName>
</protein>
<dbReference type="EMBL" id="LAZR01015671">
    <property type="protein sequence ID" value="KKM07907.1"/>
    <property type="molecule type" value="Genomic_DNA"/>
</dbReference>
<proteinExistence type="predicted"/>
<evidence type="ECO:0000313" key="1">
    <source>
        <dbReference type="EMBL" id="KKM07907.1"/>
    </source>
</evidence>
<comment type="caution">
    <text evidence="1">The sequence shown here is derived from an EMBL/GenBank/DDBJ whole genome shotgun (WGS) entry which is preliminary data.</text>
</comment>